<reference evidence="2 3" key="1">
    <citation type="submission" date="2018-02" db="EMBL/GenBank/DDBJ databases">
        <title>The genomes of Aspergillus section Nigri reveals drivers in fungal speciation.</title>
        <authorList>
            <consortium name="DOE Joint Genome Institute"/>
            <person name="Vesth T.C."/>
            <person name="Nybo J."/>
            <person name="Theobald S."/>
            <person name="Brandl J."/>
            <person name="Frisvad J.C."/>
            <person name="Nielsen K.F."/>
            <person name="Lyhne E.K."/>
            <person name="Kogle M.E."/>
            <person name="Kuo A."/>
            <person name="Riley R."/>
            <person name="Clum A."/>
            <person name="Nolan M."/>
            <person name="Lipzen A."/>
            <person name="Salamov A."/>
            <person name="Henrissat B."/>
            <person name="Wiebenga A."/>
            <person name="De vries R.P."/>
            <person name="Grigoriev I.V."/>
            <person name="Mortensen U.H."/>
            <person name="Andersen M.R."/>
            <person name="Baker S.E."/>
        </authorList>
    </citation>
    <scope>NUCLEOTIDE SEQUENCE [LARGE SCALE GENOMIC DNA]</scope>
    <source>
        <strain evidence="2 3">CBS 115571</strain>
    </source>
</reference>
<dbReference type="EMBL" id="KZ825279">
    <property type="protein sequence ID" value="PYI12889.1"/>
    <property type="molecule type" value="Genomic_DNA"/>
</dbReference>
<sequence length="206" mass="22393">MALVMVVVTLTVDSTVRRALYRYRKRLGRVGGKAIGIVIVSRGGCACTGEQRFRSRSDGPLRSARRTEDEAMVGDGQRPTPTPRSRSRSRPGAGWWWSCSCCLSTLGGGVRMGPLRSSSCGGGGPVAALARTTTRTMNRDDKSKEQRSIRLDTEVRVSGHSYYFGFVLFGGVRRKRGHFDEQDRGQIEAFGDGECDGAGLGPQRSS</sequence>
<dbReference type="AlphaFoldDB" id="A0A2V5GPD6"/>
<evidence type="ECO:0000256" key="1">
    <source>
        <dbReference type="SAM" id="MobiDB-lite"/>
    </source>
</evidence>
<evidence type="ECO:0000313" key="3">
    <source>
        <dbReference type="Proteomes" id="UP000249829"/>
    </source>
</evidence>
<evidence type="ECO:0000313" key="2">
    <source>
        <dbReference type="EMBL" id="PYI12889.1"/>
    </source>
</evidence>
<accession>A0A2V5GPD6</accession>
<feature type="compositionally biased region" description="Basic and acidic residues" evidence="1">
    <location>
        <begin position="51"/>
        <end position="69"/>
    </location>
</feature>
<feature type="region of interest" description="Disordered" evidence="1">
    <location>
        <begin position="51"/>
        <end position="93"/>
    </location>
</feature>
<name>A0A2V5GPD6_ASPV1</name>
<proteinExistence type="predicted"/>
<keyword evidence="3" id="KW-1185">Reference proteome</keyword>
<protein>
    <submittedName>
        <fullName evidence="2">Uncharacterized protein</fullName>
    </submittedName>
</protein>
<gene>
    <name evidence="2" type="ORF">BO99DRAFT_79707</name>
</gene>
<organism evidence="2 3">
    <name type="scientific">Aspergillus violaceofuscus (strain CBS 115571)</name>
    <dbReference type="NCBI Taxonomy" id="1450538"/>
    <lineage>
        <taxon>Eukaryota</taxon>
        <taxon>Fungi</taxon>
        <taxon>Dikarya</taxon>
        <taxon>Ascomycota</taxon>
        <taxon>Pezizomycotina</taxon>
        <taxon>Eurotiomycetes</taxon>
        <taxon>Eurotiomycetidae</taxon>
        <taxon>Eurotiales</taxon>
        <taxon>Aspergillaceae</taxon>
        <taxon>Aspergillus</taxon>
    </lineage>
</organism>
<dbReference type="Proteomes" id="UP000249829">
    <property type="component" value="Unassembled WGS sequence"/>
</dbReference>